<dbReference type="AlphaFoldDB" id="J3N9I5"/>
<organism evidence="1">
    <name type="scientific">Oryza brachyantha</name>
    <name type="common">malo sina</name>
    <dbReference type="NCBI Taxonomy" id="4533"/>
    <lineage>
        <taxon>Eukaryota</taxon>
        <taxon>Viridiplantae</taxon>
        <taxon>Streptophyta</taxon>
        <taxon>Embryophyta</taxon>
        <taxon>Tracheophyta</taxon>
        <taxon>Spermatophyta</taxon>
        <taxon>Magnoliopsida</taxon>
        <taxon>Liliopsida</taxon>
        <taxon>Poales</taxon>
        <taxon>Poaceae</taxon>
        <taxon>BOP clade</taxon>
        <taxon>Oryzoideae</taxon>
        <taxon>Oryzeae</taxon>
        <taxon>Oryzinae</taxon>
        <taxon>Oryza</taxon>
    </lineage>
</organism>
<dbReference type="OMA" id="CAKEDDA"/>
<dbReference type="EnsemblPlants" id="OB11G24710.1">
    <property type="protein sequence ID" value="OB11G24710.1"/>
    <property type="gene ID" value="OB11G24710"/>
</dbReference>
<dbReference type="PANTHER" id="PTHR35166:SF11">
    <property type="entry name" value="OS05G0151550 PROTEIN"/>
    <property type="match status" value="1"/>
</dbReference>
<proteinExistence type="predicted"/>
<dbReference type="Proteomes" id="UP000006038">
    <property type="component" value="Chromosome 11"/>
</dbReference>
<evidence type="ECO:0000313" key="2">
    <source>
        <dbReference type="Proteomes" id="UP000006038"/>
    </source>
</evidence>
<reference evidence="1" key="2">
    <citation type="submission" date="2013-04" db="UniProtKB">
        <authorList>
            <consortium name="EnsemblPlants"/>
        </authorList>
    </citation>
    <scope>IDENTIFICATION</scope>
</reference>
<keyword evidence="2" id="KW-1185">Reference proteome</keyword>
<dbReference type="PANTHER" id="PTHR35166">
    <property type="entry name" value="OS05G0193700 PROTEIN-RELATED"/>
    <property type="match status" value="1"/>
</dbReference>
<name>J3N9I5_ORYBR</name>
<protein>
    <submittedName>
        <fullName evidence="1">Uncharacterized protein</fullName>
    </submittedName>
</protein>
<sequence length="177" mass="19621">MAEAAVEERLLAADELDLITDLMAETAVEEKLTAVKELDLITDLMVEAAVEEKGKAAAGGEEEGGEEKPCAMVRMPDKFITIILSLKGEPVPSAEYLASLSPEELEEELATIKRGDELEELQAEVREGLRKDGYYLVEESYLTEAAAVRDMVKEAWAKMDWSGLTFGEWDPECVTYR</sequence>
<dbReference type="HOGENOM" id="CLU_118302_0_0_1"/>
<reference evidence="1" key="1">
    <citation type="journal article" date="2013" name="Nat. Commun.">
        <title>Whole-genome sequencing of Oryza brachyantha reveals mechanisms underlying Oryza genome evolution.</title>
        <authorList>
            <person name="Chen J."/>
            <person name="Huang Q."/>
            <person name="Gao D."/>
            <person name="Wang J."/>
            <person name="Lang Y."/>
            <person name="Liu T."/>
            <person name="Li B."/>
            <person name="Bai Z."/>
            <person name="Luis Goicoechea J."/>
            <person name="Liang C."/>
            <person name="Chen C."/>
            <person name="Zhang W."/>
            <person name="Sun S."/>
            <person name="Liao Y."/>
            <person name="Zhang X."/>
            <person name="Yang L."/>
            <person name="Song C."/>
            <person name="Wang M."/>
            <person name="Shi J."/>
            <person name="Liu G."/>
            <person name="Liu J."/>
            <person name="Zhou H."/>
            <person name="Zhou W."/>
            <person name="Yu Q."/>
            <person name="An N."/>
            <person name="Chen Y."/>
            <person name="Cai Q."/>
            <person name="Wang B."/>
            <person name="Liu B."/>
            <person name="Min J."/>
            <person name="Huang Y."/>
            <person name="Wu H."/>
            <person name="Li Z."/>
            <person name="Zhang Y."/>
            <person name="Yin Y."/>
            <person name="Song W."/>
            <person name="Jiang J."/>
            <person name="Jackson S.A."/>
            <person name="Wing R.A."/>
            <person name="Wang J."/>
            <person name="Chen M."/>
        </authorList>
    </citation>
    <scope>NUCLEOTIDE SEQUENCE [LARGE SCALE GENOMIC DNA]</scope>
    <source>
        <strain evidence="1">cv. IRGC 101232</strain>
    </source>
</reference>
<dbReference type="Gramene" id="OB11G24710.1">
    <property type="protein sequence ID" value="OB11G24710.1"/>
    <property type="gene ID" value="OB11G24710"/>
</dbReference>
<accession>J3N9I5</accession>
<evidence type="ECO:0000313" key="1">
    <source>
        <dbReference type="EnsemblPlants" id="OB11G24710.1"/>
    </source>
</evidence>